<dbReference type="PROSITE" id="PS50103">
    <property type="entry name" value="ZF_C3H1"/>
    <property type="match status" value="1"/>
</dbReference>
<keyword evidence="11" id="KW-1185">Reference proteome</keyword>
<feature type="domain" description="GYF" evidence="7">
    <location>
        <begin position="1124"/>
        <end position="1178"/>
    </location>
</feature>
<dbReference type="PANTHER" id="PTHR46695">
    <property type="entry name" value="ZINC FINGER CCCH DOMAIN-CONTAINING PROTEIN 44-RELATED"/>
    <property type="match status" value="1"/>
</dbReference>
<dbReference type="InterPro" id="IPR004343">
    <property type="entry name" value="Plus-3_dom"/>
</dbReference>
<keyword evidence="1 4" id="KW-0479">Metal-binding</keyword>
<keyword evidence="3 4" id="KW-0862">Zinc</keyword>
<feature type="region of interest" description="Disordered" evidence="5">
    <location>
        <begin position="1504"/>
        <end position="1603"/>
    </location>
</feature>
<feature type="region of interest" description="Disordered" evidence="5">
    <location>
        <begin position="770"/>
        <end position="802"/>
    </location>
</feature>
<dbReference type="GO" id="GO:0003677">
    <property type="term" value="F:DNA binding"/>
    <property type="evidence" value="ECO:0007669"/>
    <property type="project" value="InterPro"/>
</dbReference>
<dbReference type="SUPFAM" id="SSF55277">
    <property type="entry name" value="GYF domain"/>
    <property type="match status" value="1"/>
</dbReference>
<feature type="region of interest" description="Disordered" evidence="5">
    <location>
        <begin position="343"/>
        <end position="410"/>
    </location>
</feature>
<dbReference type="InterPro" id="IPR003121">
    <property type="entry name" value="SWIB_MDM2_domain"/>
</dbReference>
<evidence type="ECO:0000256" key="1">
    <source>
        <dbReference type="ARBA" id="ARBA00022723"/>
    </source>
</evidence>
<protein>
    <recommendedName>
        <fullName evidence="12">Zinc finger CCCH domain-containing protein 19</fullName>
    </recommendedName>
</protein>
<dbReference type="PROSITE" id="PS51360">
    <property type="entry name" value="PLUS3"/>
    <property type="match status" value="1"/>
</dbReference>
<dbReference type="CDD" id="cd15568">
    <property type="entry name" value="PHD5_NSD"/>
    <property type="match status" value="1"/>
</dbReference>
<sequence length="1618" mass="173484">MEEDEDNSSQVNQSPLHVTEATHLDGSSIGTNEPSTDELHFVPDSAPSESDGVELVGAESQLAAVDGGATVAEEVALEAEPAISGGLDSVSETQKFRLVDAEPPSIASKDGEGGGPVVVEEIPVSVNEVETGQVAQLEEEAGKGGGRDEVIKFCAEPVAVAKGVEEDEAAVGERISAEVGIEEVEVEVETPRGGDDSQLVGAEAAIVVSNILGDEGSVGEANPMPDTKLELETDTKLEMESEAEVTKSSRGEFEFGDFAVAKEEHPMLDTTTETEVEDAEVKVVGLEGMEREIELSEGVGAEERMETLEELAKDVGGEEGMEAEAEMVKVVGGEEGMETEAEVEKGAGEEEGMETEGGVGVGGEDGMETEAEVEKGAGEEEGMEAEVEKGVGGEDETEAEEEVQKGVGGEEGMETEAQVQKGVGGDFSSELEDSQLVEEEEDEAVVAEEEAAEMDTETDVAEAVKVGGGKRKRARNNKVQVRASARKTVEEDVCFICFDGGDLVLCDRRGCPKAYHPSCVNRDEAFFRAKGRWNCVRMARDKVGICAASVKRMHSICVIHVDFDDKSSWEYLFKDYYIDLRTKLSLSSVELSQAKNPWKGSDLLAGKLEAPHEQLGVNDDGGSGSDNSNENLEIGKPKRRKTKRRSKSVTKKEALRNAPGAVSAEGIATTSGNTEWATKELLEFVMHMKDGDKSVLSQFDVQALLLDYIKRNKLRDPRRKSQIICDARLENLFGKVRVGHFEMLKLLESHFLIKEDLQIDDVQGSVVDTESSQLDADGGTEGLSKGSKDRKRKARKKGDARGRQSNLDDYAAIDIHNISFIYLRRKLMEDLLEDVEKFRDMVVGTFVRIRISGSTQKQDIYRLVQVVGTTKAEEPYKVGKRTTDVMLEILNLNKTEVISIDTISNQEFTEGDILDKAIEFQTARVNDWLEAEIVRLSHLRDRASEKGHYLDIGRFLLLEFNLLKTPEERRRRLEEIPEIHADPNMDPSYDSDDDGSEMDDNKQEMFTRPKGSSYSRKGREPISPGKGDFASKDSWSGTRKNPSKSWELDRNLSSKSLSNKAEDATLSLEALHERLSPASSPGTVSWSSHSAVRADLYSGVASETSLTPLSAPVIEAAAKVNETDKTWHYKDPSGKAQGPFSMVQLRKWSNTGYFPADLKIWRTGGNEDASVLLTDALAGRFTKEFLSMNNGHPKDSNLQTSHIQSTPASNTHGTSDQIRGATPLPKVLTVGLGSDSGGRNDAVNLPSPTPKPSSSFSSANGPLPSPSSATPVNSQKAPLSISPSTNQSGVLQLTRVPENDPASSLQATQLTVTGESPAVQTYGHMLPASDAAAHMVQPINGQNHPYGAHGWGSAPSQHGQALAYGQWGGVPSTAQNPAGNFSTQGVSALPLPPDSWRPPNPGIQPNMQPSVPPTLPWGMGISETNTSAPNTSWGTMPGNPNMGWGGPAPANMNVNWGPTLQGPSPGNTNPGWVMPTGNVNLGWVAPNQGPANVNHGWAAPTGPGAVVPGPVPSGNPVANNVQGAGPGNANSGWGSPGASQGMRGNEQHQQHNGDRFSGRRERGGSQGGDSGGGRSWNRQSSFGSGGGSGGSSRQRSGVCRFHESGHCKKGDSCDFLHT</sequence>
<feature type="compositionally biased region" description="Polar residues" evidence="5">
    <location>
        <begin position="1266"/>
        <end position="1286"/>
    </location>
</feature>
<reference evidence="10" key="1">
    <citation type="submission" date="2022-12" db="EMBL/GenBank/DDBJ databases">
        <title>Draft genome assemblies for two species of Escallonia (Escalloniales).</title>
        <authorList>
            <person name="Chanderbali A."/>
            <person name="Dervinis C."/>
            <person name="Anghel I."/>
            <person name="Soltis D."/>
            <person name="Soltis P."/>
            <person name="Zapata F."/>
        </authorList>
    </citation>
    <scope>NUCLEOTIDE SEQUENCE</scope>
    <source>
        <strain evidence="10">UCBG64.0493</strain>
        <tissue evidence="10">Leaf</tissue>
    </source>
</reference>
<evidence type="ECO:0000313" key="10">
    <source>
        <dbReference type="EMBL" id="KAK3029059.1"/>
    </source>
</evidence>
<feature type="compositionally biased region" description="Basic and acidic residues" evidence="5">
    <location>
        <begin position="974"/>
        <end position="983"/>
    </location>
</feature>
<dbReference type="SMART" id="SM00151">
    <property type="entry name" value="SWIB"/>
    <property type="match status" value="1"/>
</dbReference>
<dbReference type="SMART" id="SM00444">
    <property type="entry name" value="GYF"/>
    <property type="match status" value="1"/>
</dbReference>
<evidence type="ECO:0000313" key="11">
    <source>
        <dbReference type="Proteomes" id="UP001188597"/>
    </source>
</evidence>
<feature type="compositionally biased region" description="Basic and acidic residues" evidence="5">
    <location>
        <begin position="1545"/>
        <end position="1563"/>
    </location>
</feature>
<feature type="domain" description="C3H1-type" evidence="6">
    <location>
        <begin position="1593"/>
        <end position="1618"/>
    </location>
</feature>
<dbReference type="PANTHER" id="PTHR46695:SF5">
    <property type="entry name" value="RNA POLYMERASE-ASSOCIATED PROTEIN RTF1 HOMOLOG"/>
    <property type="match status" value="1"/>
</dbReference>
<evidence type="ECO:0000256" key="4">
    <source>
        <dbReference type="PROSITE-ProRule" id="PRU00723"/>
    </source>
</evidence>
<dbReference type="InterPro" id="IPR003169">
    <property type="entry name" value="GYF"/>
</dbReference>
<dbReference type="InterPro" id="IPR058668">
    <property type="entry name" value="NERD_dom"/>
</dbReference>
<evidence type="ECO:0000259" key="6">
    <source>
        <dbReference type="PROSITE" id="PS50103"/>
    </source>
</evidence>
<proteinExistence type="predicted"/>
<dbReference type="InterPro" id="IPR000571">
    <property type="entry name" value="Znf_CCCH"/>
</dbReference>
<evidence type="ECO:0000256" key="3">
    <source>
        <dbReference type="ARBA" id="ARBA00022833"/>
    </source>
</evidence>
<gene>
    <name evidence="10" type="ORF">RJ639_040111</name>
</gene>
<dbReference type="Gene3D" id="1.10.245.10">
    <property type="entry name" value="SWIB/MDM2 domain"/>
    <property type="match status" value="1"/>
</dbReference>
<keyword evidence="2 4" id="KW-0863">Zinc-finger</keyword>
<dbReference type="SUPFAM" id="SSF159042">
    <property type="entry name" value="Plus3-like"/>
    <property type="match status" value="1"/>
</dbReference>
<dbReference type="EMBL" id="JAVXUP010000394">
    <property type="protein sequence ID" value="KAK3029059.1"/>
    <property type="molecule type" value="Genomic_DNA"/>
</dbReference>
<dbReference type="GO" id="GO:0008270">
    <property type="term" value="F:zinc ion binding"/>
    <property type="evidence" value="ECO:0007669"/>
    <property type="project" value="UniProtKB-KW"/>
</dbReference>
<dbReference type="InterPro" id="IPR036885">
    <property type="entry name" value="SWIB_MDM2_dom_sf"/>
</dbReference>
<dbReference type="PROSITE" id="PS51925">
    <property type="entry name" value="SWIB_MDM2"/>
    <property type="match status" value="1"/>
</dbReference>
<dbReference type="PROSITE" id="PS50829">
    <property type="entry name" value="GYF"/>
    <property type="match status" value="1"/>
</dbReference>
<feature type="compositionally biased region" description="Basic residues" evidence="5">
    <location>
        <begin position="637"/>
        <end position="649"/>
    </location>
</feature>
<dbReference type="InterPro" id="IPR019835">
    <property type="entry name" value="SWIB_domain"/>
</dbReference>
<evidence type="ECO:0000259" key="8">
    <source>
        <dbReference type="PROSITE" id="PS51360"/>
    </source>
</evidence>
<dbReference type="InterPro" id="IPR011011">
    <property type="entry name" value="Znf_FYVE_PHD"/>
</dbReference>
<dbReference type="SMART" id="SM00719">
    <property type="entry name" value="Plus3"/>
    <property type="match status" value="1"/>
</dbReference>
<dbReference type="Pfam" id="PF03126">
    <property type="entry name" value="Plus-3"/>
    <property type="match status" value="1"/>
</dbReference>
<dbReference type="Pfam" id="PF02201">
    <property type="entry name" value="SWIB"/>
    <property type="match status" value="1"/>
</dbReference>
<feature type="region of interest" description="Disordered" evidence="5">
    <location>
        <begin position="974"/>
        <end position="1053"/>
    </location>
</feature>
<organism evidence="10 11">
    <name type="scientific">Escallonia herrerae</name>
    <dbReference type="NCBI Taxonomy" id="1293975"/>
    <lineage>
        <taxon>Eukaryota</taxon>
        <taxon>Viridiplantae</taxon>
        <taxon>Streptophyta</taxon>
        <taxon>Embryophyta</taxon>
        <taxon>Tracheophyta</taxon>
        <taxon>Spermatophyta</taxon>
        <taxon>Magnoliopsida</taxon>
        <taxon>eudicotyledons</taxon>
        <taxon>Gunneridae</taxon>
        <taxon>Pentapetalae</taxon>
        <taxon>asterids</taxon>
        <taxon>campanulids</taxon>
        <taxon>Escalloniales</taxon>
        <taxon>Escalloniaceae</taxon>
        <taxon>Escallonia</taxon>
    </lineage>
</organism>
<evidence type="ECO:0000256" key="2">
    <source>
        <dbReference type="ARBA" id="ARBA00022771"/>
    </source>
</evidence>
<feature type="compositionally biased region" description="Low complexity" evidence="5">
    <location>
        <begin position="1504"/>
        <end position="1521"/>
    </location>
</feature>
<evidence type="ECO:0000256" key="5">
    <source>
        <dbReference type="SAM" id="MobiDB-lite"/>
    </source>
</evidence>
<comment type="caution">
    <text evidence="10">The sequence shown here is derived from an EMBL/GenBank/DDBJ whole genome shotgun (WGS) entry which is preliminary data.</text>
</comment>
<dbReference type="InterPro" id="IPR013083">
    <property type="entry name" value="Znf_RING/FYVE/PHD"/>
</dbReference>
<evidence type="ECO:0000259" key="7">
    <source>
        <dbReference type="PROSITE" id="PS50829"/>
    </source>
</evidence>
<dbReference type="InterPro" id="IPR036128">
    <property type="entry name" value="Plus3-like_sf"/>
</dbReference>
<feature type="compositionally biased region" description="Gly residues" evidence="5">
    <location>
        <begin position="355"/>
        <end position="364"/>
    </location>
</feature>
<dbReference type="Pfam" id="PF25980">
    <property type="entry name" value="NERD_plant"/>
    <property type="match status" value="1"/>
</dbReference>
<feature type="region of interest" description="Disordered" evidence="5">
    <location>
        <begin position="614"/>
        <end position="666"/>
    </location>
</feature>
<feature type="region of interest" description="Disordered" evidence="5">
    <location>
        <begin position="1"/>
        <end position="54"/>
    </location>
</feature>
<dbReference type="Gene3D" id="3.30.40.10">
    <property type="entry name" value="Zinc/RING finger domain, C3HC4 (zinc finger)"/>
    <property type="match status" value="1"/>
</dbReference>
<feature type="compositionally biased region" description="Gly residues" evidence="5">
    <location>
        <begin position="1564"/>
        <end position="1574"/>
    </location>
</feature>
<dbReference type="InterPro" id="IPR001965">
    <property type="entry name" value="Znf_PHD"/>
</dbReference>
<evidence type="ECO:0008006" key="12">
    <source>
        <dbReference type="Google" id="ProtNLM"/>
    </source>
</evidence>
<feature type="compositionally biased region" description="Polar residues" evidence="5">
    <location>
        <begin position="1033"/>
        <end position="1044"/>
    </location>
</feature>
<dbReference type="Gene3D" id="3.30.1490.40">
    <property type="match status" value="1"/>
</dbReference>
<feature type="region of interest" description="Disordered" evidence="5">
    <location>
        <begin position="1188"/>
        <end position="1286"/>
    </location>
</feature>
<dbReference type="CDD" id="cd00072">
    <property type="entry name" value="GYF"/>
    <property type="match status" value="1"/>
</dbReference>
<dbReference type="Proteomes" id="UP001188597">
    <property type="component" value="Unassembled WGS sequence"/>
</dbReference>
<dbReference type="SUPFAM" id="SSF57903">
    <property type="entry name" value="FYVE/PHD zinc finger"/>
    <property type="match status" value="1"/>
</dbReference>
<feature type="zinc finger region" description="C3H1-type" evidence="4">
    <location>
        <begin position="1593"/>
        <end position="1618"/>
    </location>
</feature>
<name>A0AA88WMJ4_9ASTE</name>
<dbReference type="CDD" id="cd10567">
    <property type="entry name" value="SWIB-MDM2_like"/>
    <property type="match status" value="1"/>
</dbReference>
<evidence type="ECO:0000259" key="9">
    <source>
        <dbReference type="PROSITE" id="PS51925"/>
    </source>
</evidence>
<feature type="domain" description="Plus3" evidence="8">
    <location>
        <begin position="812"/>
        <end position="951"/>
    </location>
</feature>
<feature type="compositionally biased region" description="Acidic residues" evidence="5">
    <location>
        <begin position="989"/>
        <end position="998"/>
    </location>
</feature>
<dbReference type="SMART" id="SM00249">
    <property type="entry name" value="PHD"/>
    <property type="match status" value="1"/>
</dbReference>
<feature type="compositionally biased region" description="Polar residues" evidence="5">
    <location>
        <begin position="1196"/>
        <end position="1217"/>
    </location>
</feature>
<accession>A0AA88WMJ4</accession>
<feature type="domain" description="DM2" evidence="9">
    <location>
        <begin position="670"/>
        <end position="753"/>
    </location>
</feature>
<dbReference type="InterPro" id="IPR035445">
    <property type="entry name" value="GYF-like_dom_sf"/>
</dbReference>
<feature type="compositionally biased region" description="Low complexity" evidence="5">
    <location>
        <begin position="1252"/>
        <end position="1262"/>
    </location>
</feature>
<dbReference type="Gene3D" id="3.90.70.200">
    <property type="entry name" value="Plus-3 domain"/>
    <property type="match status" value="1"/>
</dbReference>
<dbReference type="SUPFAM" id="SSF47592">
    <property type="entry name" value="SWIB/MDM2 domain"/>
    <property type="match status" value="1"/>
</dbReference>
<dbReference type="Pfam" id="PF02213">
    <property type="entry name" value="GYF"/>
    <property type="match status" value="1"/>
</dbReference>